<feature type="region of interest" description="Disordered" evidence="1">
    <location>
        <begin position="61"/>
        <end position="107"/>
    </location>
</feature>
<evidence type="ECO:0000313" key="2">
    <source>
        <dbReference type="EMBL" id="GFN07188.1"/>
    </source>
</evidence>
<feature type="region of interest" description="Disordered" evidence="1">
    <location>
        <begin position="1"/>
        <end position="45"/>
    </location>
</feature>
<reference evidence="2 3" key="1">
    <citation type="submission" date="2020-05" db="EMBL/GenBank/DDBJ databases">
        <title>Whole genome shotgun sequence of Streptomyces microflavus NBRC 13062.</title>
        <authorList>
            <person name="Komaki H."/>
            <person name="Tamura T."/>
        </authorList>
    </citation>
    <scope>NUCLEOTIDE SEQUENCE [LARGE SCALE GENOMIC DNA]</scope>
    <source>
        <strain evidence="2 3">NBRC 13062</strain>
    </source>
</reference>
<organism evidence="2 3">
    <name type="scientific">Streptomyces microflavus</name>
    <name type="common">Streptomyces lipmanii</name>
    <dbReference type="NCBI Taxonomy" id="1919"/>
    <lineage>
        <taxon>Bacteria</taxon>
        <taxon>Bacillati</taxon>
        <taxon>Actinomycetota</taxon>
        <taxon>Actinomycetes</taxon>
        <taxon>Kitasatosporales</taxon>
        <taxon>Streptomycetaceae</taxon>
        <taxon>Streptomyces</taxon>
    </lineage>
</organism>
<feature type="compositionally biased region" description="Low complexity" evidence="1">
    <location>
        <begin position="799"/>
        <end position="833"/>
    </location>
</feature>
<evidence type="ECO:0000313" key="3">
    <source>
        <dbReference type="Proteomes" id="UP000498740"/>
    </source>
</evidence>
<feature type="compositionally biased region" description="Basic and acidic residues" evidence="1">
    <location>
        <begin position="78"/>
        <end position="92"/>
    </location>
</feature>
<sequence>MDPTHQGPEEYGRHSDGADDSDGRRRPSRESGSADFGQPTPKQVRIVQLTVGDLLLTVNPVDGSEVETCPPGSQPDAPVRRTPAERADHERAGAPPVPAGPPGPQLPLLERHQEHERLVGLLARGRSVRLTGQAGSGRTALLDAVAADCTDLAPDGVVRLNGHRRTTADLLYGLFDAVHRSPLHRPEPQELLALVRSIGAVVVIDDLEIGGAALDELLEATPECAFLLGTAPDLTAPGIDAHLEEVLLAGLGRSASLELLEKVVERPLTEDERNWAGDLWFESEGLPLRFVQAGSLLRQRDRLNTDPEAFDEYDYFEPRPGDAPPVPEAPTAETLDVPLPSLGEGAAPAVLLASRLSEAARETLRFTVALGGEVPHQAHLPALVGDTHADAALGELAGCGLLSPAGPRYRLAAGVLAQLEAGGYAESAATHARTAAQHYAWWVSHPSVTPQRAVAEADAIVAAMGRLIPDAEAGQASAAVLLARSAAPALAAGIAWGAWEKALRAGQEAARIAGEVAEEAYFHHELGILALCSGNLDRARTELETSISMRGALADKSGAVAGRRALALVADRSGGLETPVRSQVGDEVPAVRQDLLPGTPSAAFPGPPLFARQTVEEDPTLISSLPATAPRIPAPKPGGGRAVLGGARRNLAAAGAGALLIAVLGTVVTLGLTAGDPEEPGSRNVTTEQSSPEDATDDGSPADEPDDGPAPDDGAPGNEAPTTPGSSESATPSTSGSPSPGPSSPDGSSPGTGEPSGDPSSSTSGGPSPTKTPPKPSQSTSTGPSATPSESESEPEPTPSETTPTETPDPPDTSSSASGPAESASASASADAPAESDDPTEAAA</sequence>
<feature type="compositionally biased region" description="Acidic residues" evidence="1">
    <location>
        <begin position="694"/>
        <end position="710"/>
    </location>
</feature>
<name>A0A7J0CXS4_STRMI</name>
<feature type="compositionally biased region" description="Pro residues" evidence="1">
    <location>
        <begin position="95"/>
        <end position="105"/>
    </location>
</feature>
<dbReference type="InterPro" id="IPR027417">
    <property type="entry name" value="P-loop_NTPase"/>
</dbReference>
<accession>A0A7J0CXS4</accession>
<evidence type="ECO:0000256" key="1">
    <source>
        <dbReference type="SAM" id="MobiDB-lite"/>
    </source>
</evidence>
<comment type="caution">
    <text evidence="2">The sequence shown here is derived from an EMBL/GenBank/DDBJ whole genome shotgun (WGS) entry which is preliminary data.</text>
</comment>
<dbReference type="RefSeq" id="WP_032758596.1">
    <property type="nucleotide sequence ID" value="NZ_BMUG01000004.1"/>
</dbReference>
<feature type="compositionally biased region" description="Low complexity" evidence="1">
    <location>
        <begin position="777"/>
        <end position="790"/>
    </location>
</feature>
<dbReference type="EMBL" id="BLWD01000001">
    <property type="protein sequence ID" value="GFN07188.1"/>
    <property type="molecule type" value="Genomic_DNA"/>
</dbReference>
<proteinExistence type="predicted"/>
<feature type="compositionally biased region" description="Acidic residues" evidence="1">
    <location>
        <begin position="834"/>
        <end position="844"/>
    </location>
</feature>
<dbReference type="Proteomes" id="UP000498740">
    <property type="component" value="Unassembled WGS sequence"/>
</dbReference>
<feature type="compositionally biased region" description="Polar residues" evidence="1">
    <location>
        <begin position="683"/>
        <end position="693"/>
    </location>
</feature>
<gene>
    <name evidence="2" type="ORF">Smic_57440</name>
</gene>
<dbReference type="AlphaFoldDB" id="A0A7J0CXS4"/>
<feature type="compositionally biased region" description="Low complexity" evidence="1">
    <location>
        <begin position="711"/>
        <end position="769"/>
    </location>
</feature>
<protein>
    <submittedName>
        <fullName evidence="2">ATPase AAA</fullName>
    </submittedName>
</protein>
<dbReference type="SUPFAM" id="SSF52540">
    <property type="entry name" value="P-loop containing nucleoside triphosphate hydrolases"/>
    <property type="match status" value="1"/>
</dbReference>
<feature type="region of interest" description="Disordered" evidence="1">
    <location>
        <begin position="673"/>
        <end position="844"/>
    </location>
</feature>
<feature type="compositionally biased region" description="Basic and acidic residues" evidence="1">
    <location>
        <begin position="7"/>
        <end position="29"/>
    </location>
</feature>